<organism evidence="1 2">
    <name type="scientific">Arabidopsis thaliana</name>
    <name type="common">Mouse-ear cress</name>
    <dbReference type="NCBI Taxonomy" id="3702"/>
    <lineage>
        <taxon>Eukaryota</taxon>
        <taxon>Viridiplantae</taxon>
        <taxon>Streptophyta</taxon>
        <taxon>Embryophyta</taxon>
        <taxon>Tracheophyta</taxon>
        <taxon>Spermatophyta</taxon>
        <taxon>Magnoliopsida</taxon>
        <taxon>eudicotyledons</taxon>
        <taxon>Gunneridae</taxon>
        <taxon>Pentapetalae</taxon>
        <taxon>rosids</taxon>
        <taxon>malvids</taxon>
        <taxon>Brassicales</taxon>
        <taxon>Brassicaceae</taxon>
        <taxon>Camelineae</taxon>
        <taxon>Arabidopsis</taxon>
    </lineage>
</organism>
<gene>
    <name evidence="1" type="ORF">C24_LOCUS3054</name>
</gene>
<dbReference type="Proteomes" id="UP000434276">
    <property type="component" value="Unassembled WGS sequence"/>
</dbReference>
<proteinExistence type="predicted"/>
<sequence length="79" mass="8664">MGSKLIVLAVFVTVSINLLAAFSVVRAHGMVNLIPLFHFKGLSAVLTAEELTYVFAAILQPLTLDLWIQTIALDQFAMF</sequence>
<protein>
    <submittedName>
        <fullName evidence="1">Uncharacterized protein</fullName>
    </submittedName>
</protein>
<dbReference type="EMBL" id="CACSHJ010000087">
    <property type="protein sequence ID" value="CAA0258569.1"/>
    <property type="molecule type" value="Genomic_DNA"/>
</dbReference>
<reference evidence="1 2" key="1">
    <citation type="submission" date="2019-12" db="EMBL/GenBank/DDBJ databases">
        <authorList>
            <person name="Jiao W.-B."/>
            <person name="Schneeberger K."/>
        </authorList>
    </citation>
    <scope>NUCLEOTIDE SEQUENCE [LARGE SCALE GENOMIC DNA]</scope>
    <source>
        <strain evidence="2">cv. C24</strain>
    </source>
</reference>
<evidence type="ECO:0000313" key="2">
    <source>
        <dbReference type="Proteomes" id="UP000434276"/>
    </source>
</evidence>
<name>A0A5S9WIQ7_ARATH</name>
<evidence type="ECO:0000313" key="1">
    <source>
        <dbReference type="EMBL" id="CAA0258569.1"/>
    </source>
</evidence>
<accession>A0A5S9WIQ7</accession>
<dbReference type="AlphaFoldDB" id="A0A5S9WIQ7"/>